<evidence type="ECO:0000256" key="3">
    <source>
        <dbReference type="SAM" id="SignalP"/>
    </source>
</evidence>
<dbReference type="STRING" id="1120919.GCA_000429165_00241"/>
<name>A0A511X5X8_9PROT</name>
<dbReference type="Gene3D" id="2.120.10.30">
    <property type="entry name" value="TolB, C-terminal domain"/>
    <property type="match status" value="1"/>
</dbReference>
<dbReference type="GO" id="GO:0005576">
    <property type="term" value="C:extracellular region"/>
    <property type="evidence" value="ECO:0007669"/>
    <property type="project" value="UniProtKB-SubCell"/>
</dbReference>
<dbReference type="InterPro" id="IPR017996">
    <property type="entry name" value="MRJP/yellow-related"/>
</dbReference>
<protein>
    <submittedName>
        <fullName evidence="4">Yellow</fullName>
    </submittedName>
</protein>
<keyword evidence="3" id="KW-0732">Signal</keyword>
<dbReference type="Proteomes" id="UP000321635">
    <property type="component" value="Unassembled WGS sequence"/>
</dbReference>
<dbReference type="SUPFAM" id="SSF101898">
    <property type="entry name" value="NHL repeat"/>
    <property type="match status" value="1"/>
</dbReference>
<evidence type="ECO:0000256" key="2">
    <source>
        <dbReference type="ARBA" id="ARBA00022525"/>
    </source>
</evidence>
<dbReference type="EMBL" id="BJYF01000001">
    <property type="protein sequence ID" value="GEN58351.1"/>
    <property type="molecule type" value="Genomic_DNA"/>
</dbReference>
<sequence length="371" mass="38751">MALLASAAVAALAPTDLHAVPMPTAPEASAADLTPIFTSSTQLWDAVVALPDGRVALQAPRWLGGNGPQLSIARESEAPAAYPNALWNAVDGPVEEHFVALTGITLAPDEHLWAVDSGVPDREKPPSAGARLIDIDTRSDSVTRVLSIDPAVLRPGSILGGIAIHGRTAYVLDSGVAGLLVIDLGSGVAQRFMDHHPALTAGRPIQAKDGVVAAPDGRPIAIDASLIAISPDGKWLYVQAYCGPLYRVNTALLDDPASTGAAFQEAATLWYKTGALGGLAVGRDGTLYWSDTGTGSVDSYTAGRIPHHLITDPRLTWPGGLALAPDGRLLVPAAQLDRAARFHQGHSTIVWPETVYALRTPADATSDILRK</sequence>
<dbReference type="AlphaFoldDB" id="A0A511X5X8"/>
<dbReference type="InterPro" id="IPR011042">
    <property type="entry name" value="6-blade_b-propeller_TolB-like"/>
</dbReference>
<reference evidence="4 5" key="1">
    <citation type="submission" date="2019-07" db="EMBL/GenBank/DDBJ databases">
        <title>Whole genome shotgun sequence of Acetobacter nitrogenifigens NBRC 105050.</title>
        <authorList>
            <person name="Hosoyama A."/>
            <person name="Uohara A."/>
            <person name="Ohji S."/>
            <person name="Ichikawa N."/>
        </authorList>
    </citation>
    <scope>NUCLEOTIDE SEQUENCE [LARGE SCALE GENOMIC DNA]</scope>
    <source>
        <strain evidence="4 5">NBRC 105050</strain>
    </source>
</reference>
<evidence type="ECO:0000256" key="1">
    <source>
        <dbReference type="ARBA" id="ARBA00004613"/>
    </source>
</evidence>
<evidence type="ECO:0000313" key="4">
    <source>
        <dbReference type="EMBL" id="GEN58351.1"/>
    </source>
</evidence>
<accession>A0A511X5X8</accession>
<feature type="signal peptide" evidence="3">
    <location>
        <begin position="1"/>
        <end position="19"/>
    </location>
</feature>
<keyword evidence="2" id="KW-0964">Secreted</keyword>
<organism evidence="4 5">
    <name type="scientific">Acetobacter nitrogenifigens DSM 23921 = NBRC 105050</name>
    <dbReference type="NCBI Taxonomy" id="1120919"/>
    <lineage>
        <taxon>Bacteria</taxon>
        <taxon>Pseudomonadati</taxon>
        <taxon>Pseudomonadota</taxon>
        <taxon>Alphaproteobacteria</taxon>
        <taxon>Acetobacterales</taxon>
        <taxon>Acetobacteraceae</taxon>
        <taxon>Acetobacter</taxon>
    </lineage>
</organism>
<dbReference type="Pfam" id="PF03022">
    <property type="entry name" value="MRJP"/>
    <property type="match status" value="1"/>
</dbReference>
<evidence type="ECO:0000313" key="5">
    <source>
        <dbReference type="Proteomes" id="UP000321635"/>
    </source>
</evidence>
<feature type="chain" id="PRO_5021749495" evidence="3">
    <location>
        <begin position="20"/>
        <end position="371"/>
    </location>
</feature>
<comment type="subcellular location">
    <subcellularLocation>
        <location evidence="1">Secreted</location>
    </subcellularLocation>
</comment>
<proteinExistence type="predicted"/>
<gene>
    <name evidence="4" type="ORF">ANI02nite_02350</name>
</gene>
<keyword evidence="5" id="KW-1185">Reference proteome</keyword>
<comment type="caution">
    <text evidence="4">The sequence shown here is derived from an EMBL/GenBank/DDBJ whole genome shotgun (WGS) entry which is preliminary data.</text>
</comment>